<keyword evidence="2" id="KW-0233">DNA recombination</keyword>
<evidence type="ECO:0000313" key="6">
    <source>
        <dbReference type="EMBL" id="PIT98078.1"/>
    </source>
</evidence>
<name>A0A2M6WZ72_9BACT</name>
<dbReference type="PANTHER" id="PTHR30349">
    <property type="entry name" value="PHAGE INTEGRASE-RELATED"/>
    <property type="match status" value="1"/>
</dbReference>
<dbReference type="InterPro" id="IPR010998">
    <property type="entry name" value="Integrase_recombinase_N"/>
</dbReference>
<dbReference type="InterPro" id="IPR050090">
    <property type="entry name" value="Tyrosine_recombinase_XerCD"/>
</dbReference>
<protein>
    <submittedName>
        <fullName evidence="6">Site-specific tyrosine recombinase XerD</fullName>
    </submittedName>
</protein>
<dbReference type="InterPro" id="IPR044068">
    <property type="entry name" value="CB"/>
</dbReference>
<evidence type="ECO:0000256" key="3">
    <source>
        <dbReference type="PROSITE-ProRule" id="PRU01248"/>
    </source>
</evidence>
<reference evidence="7" key="1">
    <citation type="submission" date="2017-09" db="EMBL/GenBank/DDBJ databases">
        <title>Depth-based differentiation of microbial function through sediment-hosted aquifers and enrichment of novel symbionts in the deep terrestrial subsurface.</title>
        <authorList>
            <person name="Probst A.J."/>
            <person name="Ladd B."/>
            <person name="Jarett J.K."/>
            <person name="Geller-Mcgrath D.E."/>
            <person name="Sieber C.M.K."/>
            <person name="Emerson J.B."/>
            <person name="Anantharaman K."/>
            <person name="Thomas B.C."/>
            <person name="Malmstrom R."/>
            <person name="Stieglmeier M."/>
            <person name="Klingl A."/>
            <person name="Woyke T."/>
            <person name="Ryan C.M."/>
            <person name="Banfield J.F."/>
        </authorList>
    </citation>
    <scope>NUCLEOTIDE SEQUENCE [LARGE SCALE GENOMIC DNA]</scope>
</reference>
<dbReference type="Gene3D" id="1.10.443.10">
    <property type="entry name" value="Intergrase catalytic core"/>
    <property type="match status" value="1"/>
</dbReference>
<dbReference type="GO" id="GO:0006310">
    <property type="term" value="P:DNA recombination"/>
    <property type="evidence" value="ECO:0007669"/>
    <property type="project" value="UniProtKB-KW"/>
</dbReference>
<dbReference type="Gene3D" id="1.10.150.130">
    <property type="match status" value="1"/>
</dbReference>
<evidence type="ECO:0000313" key="7">
    <source>
        <dbReference type="Proteomes" id="UP000230731"/>
    </source>
</evidence>
<gene>
    <name evidence="6" type="ORF">COT71_02630</name>
</gene>
<dbReference type="InterPro" id="IPR011010">
    <property type="entry name" value="DNA_brk_join_enz"/>
</dbReference>
<accession>A0A2M6WZ72</accession>
<dbReference type="SUPFAM" id="SSF56349">
    <property type="entry name" value="DNA breaking-rejoining enzymes"/>
    <property type="match status" value="1"/>
</dbReference>
<evidence type="ECO:0000256" key="1">
    <source>
        <dbReference type="ARBA" id="ARBA00023125"/>
    </source>
</evidence>
<comment type="caution">
    <text evidence="6">The sequence shown here is derived from an EMBL/GenBank/DDBJ whole genome shotgun (WGS) entry which is preliminary data.</text>
</comment>
<feature type="domain" description="Tyr recombinase" evidence="4">
    <location>
        <begin position="136"/>
        <end position="328"/>
    </location>
</feature>
<dbReference type="Pfam" id="PF00589">
    <property type="entry name" value="Phage_integrase"/>
    <property type="match status" value="1"/>
</dbReference>
<dbReference type="PANTHER" id="PTHR30349:SF81">
    <property type="entry name" value="TYROSINE RECOMBINASE XERC"/>
    <property type="match status" value="1"/>
</dbReference>
<dbReference type="PROSITE" id="PS51900">
    <property type="entry name" value="CB"/>
    <property type="match status" value="1"/>
</dbReference>
<dbReference type="PROSITE" id="PS51898">
    <property type="entry name" value="TYR_RECOMBINASE"/>
    <property type="match status" value="1"/>
</dbReference>
<dbReference type="InterPro" id="IPR002104">
    <property type="entry name" value="Integrase_catalytic"/>
</dbReference>
<dbReference type="AlphaFoldDB" id="A0A2M6WZ72"/>
<keyword evidence="1 3" id="KW-0238">DNA-binding</keyword>
<evidence type="ECO:0000259" key="5">
    <source>
        <dbReference type="PROSITE" id="PS51900"/>
    </source>
</evidence>
<sequence>MPMDAIKRLQADFLEELEIGMGRSAKTVENYDRYLTKFFARQQITAPADITMQAVREFRRWLNESAGATGGTPMAPSSPEGRYAQTASFLGEQAGVSLATQNYHFIALRQFLKYLARRDIAALPADKVLLAKLGDRDIDVLYPEEADSLLAAADLQTSDLDMENDLPRLRDKAILEVLYSTGVRVSELIRLDRDDIRKNSNEVAVRGKGNKVRVVFLSESALGAVRPYVTARGDIDPALFVRHGPNAADARNLRLTPRSVQRMIKKYAALAGLTKQVTPHTLRHSHATDLLANGADVRQVQALLGHSSITTTQVYTHLTDVQLKDVHEKFHRKRRSG</sequence>
<dbReference type="GO" id="GO:0015074">
    <property type="term" value="P:DNA integration"/>
    <property type="evidence" value="ECO:0007669"/>
    <property type="project" value="InterPro"/>
</dbReference>
<evidence type="ECO:0000259" key="4">
    <source>
        <dbReference type="PROSITE" id="PS51898"/>
    </source>
</evidence>
<dbReference type="Proteomes" id="UP000230731">
    <property type="component" value="Unassembled WGS sequence"/>
</dbReference>
<feature type="domain" description="Core-binding (CB)" evidence="5">
    <location>
        <begin position="4"/>
        <end position="116"/>
    </location>
</feature>
<dbReference type="GO" id="GO:0003677">
    <property type="term" value="F:DNA binding"/>
    <property type="evidence" value="ECO:0007669"/>
    <property type="project" value="UniProtKB-UniRule"/>
</dbReference>
<dbReference type="EMBL" id="PEZP01000032">
    <property type="protein sequence ID" value="PIT98078.1"/>
    <property type="molecule type" value="Genomic_DNA"/>
</dbReference>
<proteinExistence type="predicted"/>
<organism evidence="6 7">
    <name type="scientific">Candidatus Andersenbacteria bacterium CG10_big_fil_rev_8_21_14_0_10_54_11</name>
    <dbReference type="NCBI Taxonomy" id="1974485"/>
    <lineage>
        <taxon>Bacteria</taxon>
        <taxon>Candidatus Anderseniibacteriota</taxon>
    </lineage>
</organism>
<dbReference type="InterPro" id="IPR013762">
    <property type="entry name" value="Integrase-like_cat_sf"/>
</dbReference>
<evidence type="ECO:0000256" key="2">
    <source>
        <dbReference type="ARBA" id="ARBA00023172"/>
    </source>
</evidence>